<keyword evidence="5" id="KW-0408">Iron</keyword>
<dbReference type="GO" id="GO:0000908">
    <property type="term" value="F:taurine dioxygenase activity"/>
    <property type="evidence" value="ECO:0007669"/>
    <property type="project" value="TreeGrafter"/>
</dbReference>
<evidence type="ECO:0000259" key="6">
    <source>
        <dbReference type="Pfam" id="PF02668"/>
    </source>
</evidence>
<dbReference type="RefSeq" id="WP_125321988.1">
    <property type="nucleotide sequence ID" value="NZ_AP024889.1"/>
</dbReference>
<dbReference type="Pfam" id="PF02668">
    <property type="entry name" value="TauD"/>
    <property type="match status" value="1"/>
</dbReference>
<dbReference type="InterPro" id="IPR042098">
    <property type="entry name" value="TauD-like_sf"/>
</dbReference>
<dbReference type="Gene3D" id="3.60.130.10">
    <property type="entry name" value="Clavaminate synthase-like"/>
    <property type="match status" value="1"/>
</dbReference>
<accession>A0A3R9G2H0</accession>
<evidence type="ECO:0000256" key="2">
    <source>
        <dbReference type="ARBA" id="ARBA00022723"/>
    </source>
</evidence>
<gene>
    <name evidence="7" type="ORF">EJA03_12395</name>
</gene>
<dbReference type="GO" id="GO:0005737">
    <property type="term" value="C:cytoplasm"/>
    <property type="evidence" value="ECO:0007669"/>
    <property type="project" value="TreeGrafter"/>
</dbReference>
<feature type="domain" description="TauD/TfdA-like" evidence="6">
    <location>
        <begin position="3"/>
        <end position="268"/>
    </location>
</feature>
<protein>
    <submittedName>
        <fullName evidence="7">Taurine catabolism dioxygenase</fullName>
    </submittedName>
</protein>
<sequence length="277" mass="31915">MNITPLSPKIGALVEDVDLSKLLDAEFQTIYQAYLDYKVLFFHNQLMTPQQHMSLAKRFGELEPVHPFFPHLEDEDQVVVIETSPGNPPSKSYWHTDLTWQKTPCRCSILHAQLCPDRGGDTIWTSMEAVWLSLTVDEQRLLRELTATHALHAFEGSRYDSLVEGGQSYVAKVSINYPPVKHPLVVRHPETGNPTVFVNEQFTHKVNELQGIESDALLKRLYQLARRPEFQVRFKWQPNSLAIWDNIPTQHFAVSDYGDLPRRLHRVTVRGEDLQSY</sequence>
<keyword evidence="4" id="KW-0560">Oxidoreductase</keyword>
<evidence type="ECO:0000256" key="5">
    <source>
        <dbReference type="ARBA" id="ARBA00023004"/>
    </source>
</evidence>
<organism evidence="7 8">
    <name type="scientific">Vibrio pectenicida</name>
    <dbReference type="NCBI Taxonomy" id="62763"/>
    <lineage>
        <taxon>Bacteria</taxon>
        <taxon>Pseudomonadati</taxon>
        <taxon>Pseudomonadota</taxon>
        <taxon>Gammaproteobacteria</taxon>
        <taxon>Vibrionales</taxon>
        <taxon>Vibrionaceae</taxon>
        <taxon>Vibrio</taxon>
    </lineage>
</organism>
<dbReference type="AlphaFoldDB" id="A0A3R9G2H0"/>
<dbReference type="InterPro" id="IPR003819">
    <property type="entry name" value="TauD/TfdA-like"/>
</dbReference>
<dbReference type="PANTHER" id="PTHR30468:SF1">
    <property type="entry name" value="ALPHA-KETOGLUTARATE-DEPENDENT SULFONATE DIOXYGENASE"/>
    <property type="match status" value="1"/>
</dbReference>
<keyword evidence="3 7" id="KW-0223">Dioxygenase</keyword>
<evidence type="ECO:0000256" key="4">
    <source>
        <dbReference type="ARBA" id="ARBA00023002"/>
    </source>
</evidence>
<dbReference type="SUPFAM" id="SSF51197">
    <property type="entry name" value="Clavaminate synthase-like"/>
    <property type="match status" value="1"/>
</dbReference>
<comment type="similarity">
    <text evidence="1">Belongs to the TfdA dioxygenase family.</text>
</comment>
<reference evidence="7 8" key="1">
    <citation type="submission" date="2018-12" db="EMBL/GenBank/DDBJ databases">
        <title>Genomic taxonomy of the Vibrionaceae family.</title>
        <authorList>
            <person name="Gomez-Gil B."/>
            <person name="Enciso-Ibarra K."/>
        </authorList>
    </citation>
    <scope>NUCLEOTIDE SEQUENCE [LARGE SCALE GENOMIC DNA]</scope>
    <source>
        <strain evidence="7 8">CAIM 594</strain>
    </source>
</reference>
<evidence type="ECO:0000256" key="3">
    <source>
        <dbReference type="ARBA" id="ARBA00022964"/>
    </source>
</evidence>
<keyword evidence="2" id="KW-0479">Metal-binding</keyword>
<keyword evidence="8" id="KW-1185">Reference proteome</keyword>
<dbReference type="GO" id="GO:0006790">
    <property type="term" value="P:sulfur compound metabolic process"/>
    <property type="evidence" value="ECO:0007669"/>
    <property type="project" value="TreeGrafter"/>
</dbReference>
<proteinExistence type="inferred from homology"/>
<name>A0A3R9G2H0_9VIBR</name>
<dbReference type="EMBL" id="RSFA01000054">
    <property type="protein sequence ID" value="RSD30753.1"/>
    <property type="molecule type" value="Genomic_DNA"/>
</dbReference>
<dbReference type="InterPro" id="IPR051323">
    <property type="entry name" value="AtsK-like"/>
</dbReference>
<evidence type="ECO:0000313" key="8">
    <source>
        <dbReference type="Proteomes" id="UP000269041"/>
    </source>
</evidence>
<dbReference type="PANTHER" id="PTHR30468">
    <property type="entry name" value="ALPHA-KETOGLUTARATE-DEPENDENT SULFONATE DIOXYGENASE"/>
    <property type="match status" value="1"/>
</dbReference>
<evidence type="ECO:0000313" key="7">
    <source>
        <dbReference type="EMBL" id="RSD30753.1"/>
    </source>
</evidence>
<dbReference type="OrthoDB" id="581608at2"/>
<dbReference type="GO" id="GO:0046872">
    <property type="term" value="F:metal ion binding"/>
    <property type="evidence" value="ECO:0007669"/>
    <property type="project" value="UniProtKB-KW"/>
</dbReference>
<comment type="caution">
    <text evidence="7">The sequence shown here is derived from an EMBL/GenBank/DDBJ whole genome shotgun (WGS) entry which is preliminary data.</text>
</comment>
<dbReference type="Proteomes" id="UP000269041">
    <property type="component" value="Unassembled WGS sequence"/>
</dbReference>
<evidence type="ECO:0000256" key="1">
    <source>
        <dbReference type="ARBA" id="ARBA00005896"/>
    </source>
</evidence>